<evidence type="ECO:0000256" key="6">
    <source>
        <dbReference type="ARBA" id="ARBA00022946"/>
    </source>
</evidence>
<dbReference type="EC" id="2.5.1.112" evidence="10"/>
<dbReference type="GO" id="GO:0052381">
    <property type="term" value="F:tRNA dimethylallyltransferase activity"/>
    <property type="evidence" value="ECO:0007669"/>
    <property type="project" value="TreeGrafter"/>
</dbReference>
<dbReference type="STRING" id="65489.A0A0D3FQI1"/>
<dbReference type="GO" id="GO:0009691">
    <property type="term" value="P:cytokinin biosynthetic process"/>
    <property type="evidence" value="ECO:0007669"/>
    <property type="project" value="UniProtKB-KW"/>
</dbReference>
<dbReference type="Proteomes" id="UP000026960">
    <property type="component" value="Chromosome 3"/>
</dbReference>
<keyword evidence="3" id="KW-0203">Cytokinin biosynthesis</keyword>
<evidence type="ECO:0000256" key="2">
    <source>
        <dbReference type="ARBA" id="ARBA00022679"/>
    </source>
</evidence>
<comment type="catalytic activity">
    <reaction evidence="8">
        <text>dimethylallyl diphosphate + ADP = N(6)-(dimethylallyl)adenosine 5'-diphosphate + diphosphate</text>
        <dbReference type="Rhea" id="RHEA:36327"/>
        <dbReference type="ChEBI" id="CHEBI:33019"/>
        <dbReference type="ChEBI" id="CHEBI:57623"/>
        <dbReference type="ChEBI" id="CHEBI:73533"/>
        <dbReference type="ChEBI" id="CHEBI:456216"/>
        <dbReference type="EC" id="2.5.1.112"/>
    </reaction>
</comment>
<dbReference type="Gene3D" id="3.40.50.300">
    <property type="entry name" value="P-loop containing nucleotide triphosphate hydrolases"/>
    <property type="match status" value="2"/>
</dbReference>
<evidence type="ECO:0000256" key="3">
    <source>
        <dbReference type="ARBA" id="ARBA00022712"/>
    </source>
</evidence>
<keyword evidence="2" id="KW-0808">Transferase</keyword>
<dbReference type="SUPFAM" id="SSF52540">
    <property type="entry name" value="P-loop containing nucleoside triphosphate hydrolases"/>
    <property type="match status" value="1"/>
</dbReference>
<dbReference type="InterPro" id="IPR027417">
    <property type="entry name" value="P-loop_NTPase"/>
</dbReference>
<keyword evidence="5" id="KW-0067">ATP-binding</keyword>
<dbReference type="FunFam" id="1.10.287.890:FF:000002">
    <property type="entry name" value="Adenylate isopentenyltransferase 5, chloroplastic"/>
    <property type="match status" value="1"/>
</dbReference>
<comment type="catalytic activity">
    <reaction evidence="7">
        <text>dimethylallyl diphosphate + ATP = N(6)-(dimethylallyl)adenosine 5'-triphosphate + diphosphate</text>
        <dbReference type="Rhea" id="RHEA:36331"/>
        <dbReference type="ChEBI" id="CHEBI:30616"/>
        <dbReference type="ChEBI" id="CHEBI:33019"/>
        <dbReference type="ChEBI" id="CHEBI:57623"/>
        <dbReference type="ChEBI" id="CHEBI:73532"/>
        <dbReference type="EC" id="2.5.1.112"/>
    </reaction>
</comment>
<evidence type="ECO:0000256" key="1">
    <source>
        <dbReference type="ARBA" id="ARBA00005842"/>
    </source>
</evidence>
<dbReference type="eggNOG" id="KOG1384">
    <property type="taxonomic scope" value="Eukaryota"/>
</dbReference>
<keyword evidence="6" id="KW-0809">Transit peptide</keyword>
<dbReference type="EnsemblPlants" id="OBART03G38370.1">
    <property type="protein sequence ID" value="OBART03G38370.1"/>
    <property type="gene ID" value="OBART03G38370"/>
</dbReference>
<name>A0A0D3FQI1_9ORYZ</name>
<reference evidence="11" key="1">
    <citation type="journal article" date="2009" name="Rice">
        <title>De Novo Next Generation Sequencing of Plant Genomes.</title>
        <authorList>
            <person name="Rounsley S."/>
            <person name="Marri P.R."/>
            <person name="Yu Y."/>
            <person name="He R."/>
            <person name="Sisneros N."/>
            <person name="Goicoechea J.L."/>
            <person name="Lee S.J."/>
            <person name="Angelova A."/>
            <person name="Kudrna D."/>
            <person name="Luo M."/>
            <person name="Affourtit J."/>
            <person name="Desany B."/>
            <person name="Knight J."/>
            <person name="Niazi F."/>
            <person name="Egholm M."/>
            <person name="Wing R.A."/>
        </authorList>
    </citation>
    <scope>NUCLEOTIDE SEQUENCE [LARGE SCALE GENOMIC DNA]</scope>
    <source>
        <strain evidence="11">cv. IRGC 105608</strain>
    </source>
</reference>
<protein>
    <recommendedName>
        <fullName evidence="10">adenylate dimethylallyltransferase (ADP/ATP-dependent)</fullName>
        <ecNumber evidence="10">2.5.1.112</ecNumber>
    </recommendedName>
</protein>
<evidence type="ECO:0000256" key="10">
    <source>
        <dbReference type="ARBA" id="ARBA00066838"/>
    </source>
</evidence>
<evidence type="ECO:0000256" key="4">
    <source>
        <dbReference type="ARBA" id="ARBA00022741"/>
    </source>
</evidence>
<comment type="similarity">
    <text evidence="1">Belongs to the IPP transferase family.</text>
</comment>
<accession>A0A0D3FQI1</accession>
<evidence type="ECO:0000256" key="8">
    <source>
        <dbReference type="ARBA" id="ARBA00052386"/>
    </source>
</evidence>
<reference evidence="11" key="2">
    <citation type="submission" date="2015-03" db="UniProtKB">
        <authorList>
            <consortium name="EnsemblPlants"/>
        </authorList>
    </citation>
    <scope>IDENTIFICATION</scope>
</reference>
<evidence type="ECO:0000256" key="7">
    <source>
        <dbReference type="ARBA" id="ARBA00051744"/>
    </source>
</evidence>
<evidence type="ECO:0000256" key="9">
    <source>
        <dbReference type="ARBA" id="ARBA00055191"/>
    </source>
</evidence>
<keyword evidence="12" id="KW-1185">Reference proteome</keyword>
<dbReference type="PANTHER" id="PTHR11088">
    <property type="entry name" value="TRNA DIMETHYLALLYLTRANSFERASE"/>
    <property type="match status" value="1"/>
</dbReference>
<dbReference type="Pfam" id="PF01715">
    <property type="entry name" value="IPPT"/>
    <property type="match status" value="2"/>
</dbReference>
<dbReference type="InterPro" id="IPR039657">
    <property type="entry name" value="Dimethylallyltransferase"/>
</dbReference>
<proteinExistence type="inferred from homology"/>
<evidence type="ECO:0000256" key="5">
    <source>
        <dbReference type="ARBA" id="ARBA00022840"/>
    </source>
</evidence>
<dbReference type="Pfam" id="PF01745">
    <property type="entry name" value="IPT"/>
    <property type="match status" value="1"/>
</dbReference>
<dbReference type="GO" id="GO:0005524">
    <property type="term" value="F:ATP binding"/>
    <property type="evidence" value="ECO:0007669"/>
    <property type="project" value="UniProtKB-KW"/>
</dbReference>
<dbReference type="GO" id="GO:0005739">
    <property type="term" value="C:mitochondrion"/>
    <property type="evidence" value="ECO:0007669"/>
    <property type="project" value="TreeGrafter"/>
</dbReference>
<dbReference type="AlphaFoldDB" id="A0A0D3FQI1"/>
<dbReference type="PaxDb" id="65489-OBART03G38370.1"/>
<dbReference type="PANTHER" id="PTHR11088:SF41">
    <property type="entry name" value="ADENYLATE ISOPENTENYLTRANSFERASE"/>
    <property type="match status" value="1"/>
</dbReference>
<organism evidence="11">
    <name type="scientific">Oryza barthii</name>
    <dbReference type="NCBI Taxonomy" id="65489"/>
    <lineage>
        <taxon>Eukaryota</taxon>
        <taxon>Viridiplantae</taxon>
        <taxon>Streptophyta</taxon>
        <taxon>Embryophyta</taxon>
        <taxon>Tracheophyta</taxon>
        <taxon>Spermatophyta</taxon>
        <taxon>Magnoliopsida</taxon>
        <taxon>Liliopsida</taxon>
        <taxon>Poales</taxon>
        <taxon>Poaceae</taxon>
        <taxon>BOP clade</taxon>
        <taxon>Oryzoideae</taxon>
        <taxon>Oryzeae</taxon>
        <taxon>Oryzinae</taxon>
        <taxon>Oryza</taxon>
    </lineage>
</organism>
<dbReference type="GO" id="GO:0052622">
    <property type="term" value="F:ATP/ADP dimethylallyltransferase activity"/>
    <property type="evidence" value="ECO:0007669"/>
    <property type="project" value="UniProtKB-EC"/>
</dbReference>
<dbReference type="HOGENOM" id="CLU_032616_4_1_1"/>
<sequence length="433" mass="46796">MQAYMAVAAAPAPPASLTLLPRTTTVIRDRERFDAAVPVAPLVLRHGAGVKHKAVVVMGATGTGKSRLAVDLALRFGGEVINSDKMQIHSGLDVVTNKVTEEELVPPPSIDMSALSPPPPLVSVSRSMVAKHKAVVVMGATGTGKTRLAVDLALQFGGEVINADKLQLHRGLDVATNKATADERAGVPHHLIGVAHPDEEFTAADFRRAASRAAAAVAARGALPIIAGGSNSYIEELVDGDRRAFRDRYDCCFLWVDVDLEVLRGFVARRVDEMCRRGLVREVAAAFDPRRTDYSRGIWRAIGVPELDAYLRSRGDGADEEERARMLAAAVAEIKSNTFRLACRQHRKIERLDRMWRARRVDATEVFRRRGHAADDAWQRLVAAPCIDAVRSFLFEDQERSSIAAGKPPLFAAGKATSGNISVFASMAAAAAI</sequence>
<keyword evidence="4" id="KW-0547">Nucleotide-binding</keyword>
<comment type="function">
    <text evidence="9">Involved in cytokinin biosynthesis. Catalyzes the transfer of an isopentenyl group from dimethylallyl diphosphate (DMAPP) to ATP and ADP.</text>
</comment>
<dbReference type="Gene3D" id="1.10.287.890">
    <property type="entry name" value="Crystal structure of tRNA isopentenylpyrophosphate transferase (bh2366) domain"/>
    <property type="match status" value="1"/>
</dbReference>
<dbReference type="GO" id="GO:0009824">
    <property type="term" value="F:AMP dimethylallyltransferase activity"/>
    <property type="evidence" value="ECO:0007669"/>
    <property type="project" value="UniProtKB-ARBA"/>
</dbReference>
<dbReference type="GO" id="GO:0006400">
    <property type="term" value="P:tRNA modification"/>
    <property type="evidence" value="ECO:0007669"/>
    <property type="project" value="TreeGrafter"/>
</dbReference>
<evidence type="ECO:0000313" key="11">
    <source>
        <dbReference type="EnsemblPlants" id="OBART03G38370.1"/>
    </source>
</evidence>
<dbReference type="Gramene" id="OBART03G38370.1">
    <property type="protein sequence ID" value="OBART03G38370.1"/>
    <property type="gene ID" value="OBART03G38370"/>
</dbReference>
<evidence type="ECO:0000313" key="12">
    <source>
        <dbReference type="Proteomes" id="UP000026960"/>
    </source>
</evidence>